<dbReference type="AlphaFoldDB" id="A0A553QFV0"/>
<accession>A0A553QFV0</accession>
<comment type="caution">
    <text evidence="1">The sequence shown here is derived from an EMBL/GenBank/DDBJ whole genome shotgun (WGS) entry which is preliminary data.</text>
</comment>
<protein>
    <recommendedName>
        <fullName evidence="3">Synaptonemal complex central element protein 3</fullName>
    </recommendedName>
</protein>
<dbReference type="OrthoDB" id="9944849at2759"/>
<reference evidence="1 2" key="1">
    <citation type="journal article" date="2019" name="Sci. Data">
        <title>Hybrid genome assembly and annotation of Danionella translucida.</title>
        <authorList>
            <person name="Kadobianskyi M."/>
            <person name="Schulze L."/>
            <person name="Schuelke M."/>
            <person name="Judkewitz B."/>
        </authorList>
    </citation>
    <scope>NUCLEOTIDE SEQUENCE [LARGE SCALE GENOMIC DNA]</scope>
    <source>
        <strain evidence="1 2">Bolton</strain>
    </source>
</reference>
<dbReference type="GO" id="GO:0007131">
    <property type="term" value="P:reciprocal meiotic recombination"/>
    <property type="evidence" value="ECO:0007669"/>
    <property type="project" value="InterPro"/>
</dbReference>
<proteinExistence type="predicted"/>
<name>A0A553QFV0_9TELE</name>
<dbReference type="STRING" id="623744.A0A553QFV0"/>
<sequence length="96" mass="10867">MSDGDVSSAQIFEDFSHENLRLNPHLEKMIDEMEEISVKLSCMAYDMVVLRTNADLAESLKNLENEFLKCKNAILGPTDHPDKKCLSDVELNIPEV</sequence>
<evidence type="ECO:0000313" key="1">
    <source>
        <dbReference type="EMBL" id="TRY88797.1"/>
    </source>
</evidence>
<evidence type="ECO:0008006" key="3">
    <source>
        <dbReference type="Google" id="ProtNLM"/>
    </source>
</evidence>
<dbReference type="GO" id="GO:0007130">
    <property type="term" value="P:synaptonemal complex assembly"/>
    <property type="evidence" value="ECO:0007669"/>
    <property type="project" value="InterPro"/>
</dbReference>
<gene>
    <name evidence="1" type="ORF">DNTS_015014</name>
</gene>
<dbReference type="PANTHER" id="PTHR36686:SF1">
    <property type="entry name" value="SYNAPTONEMAL COMPLEX CENTRAL ELEMENT PROTEIN 3"/>
    <property type="match status" value="1"/>
</dbReference>
<dbReference type="Proteomes" id="UP000316079">
    <property type="component" value="Unassembled WGS sequence"/>
</dbReference>
<dbReference type="EMBL" id="SRMA01026021">
    <property type="protein sequence ID" value="TRY88797.1"/>
    <property type="molecule type" value="Genomic_DNA"/>
</dbReference>
<evidence type="ECO:0000313" key="2">
    <source>
        <dbReference type="Proteomes" id="UP000316079"/>
    </source>
</evidence>
<dbReference type="PANTHER" id="PTHR36686">
    <property type="entry name" value="SYNAPTONEMAL COMPLEX CENTRAL ELEMENT PROTEIN 3"/>
    <property type="match status" value="1"/>
</dbReference>
<dbReference type="InterPro" id="IPR028145">
    <property type="entry name" value="Synaptonemal_3"/>
</dbReference>
<organism evidence="1 2">
    <name type="scientific">Danionella cerebrum</name>
    <dbReference type="NCBI Taxonomy" id="2873325"/>
    <lineage>
        <taxon>Eukaryota</taxon>
        <taxon>Metazoa</taxon>
        <taxon>Chordata</taxon>
        <taxon>Craniata</taxon>
        <taxon>Vertebrata</taxon>
        <taxon>Euteleostomi</taxon>
        <taxon>Actinopterygii</taxon>
        <taxon>Neopterygii</taxon>
        <taxon>Teleostei</taxon>
        <taxon>Ostariophysi</taxon>
        <taxon>Cypriniformes</taxon>
        <taxon>Danionidae</taxon>
        <taxon>Danioninae</taxon>
        <taxon>Danionella</taxon>
    </lineage>
</organism>
<keyword evidence="2" id="KW-1185">Reference proteome</keyword>
<dbReference type="Pfam" id="PF15191">
    <property type="entry name" value="Synaptonemal_3"/>
    <property type="match status" value="1"/>
</dbReference>
<dbReference type="GO" id="GO:0007283">
    <property type="term" value="P:spermatogenesis"/>
    <property type="evidence" value="ECO:0007669"/>
    <property type="project" value="InterPro"/>
</dbReference>